<dbReference type="Gene3D" id="3.50.50.60">
    <property type="entry name" value="FAD/NAD(P)-binding domain"/>
    <property type="match status" value="1"/>
</dbReference>
<accession>A0ABV2QD56</accession>
<proteinExistence type="predicted"/>
<evidence type="ECO:0000313" key="2">
    <source>
        <dbReference type="EMBL" id="MET4578976.1"/>
    </source>
</evidence>
<keyword evidence="2" id="KW-0560">Oxidoreductase</keyword>
<evidence type="ECO:0000259" key="1">
    <source>
        <dbReference type="Pfam" id="PF01593"/>
    </source>
</evidence>
<dbReference type="Gene3D" id="3.90.660.10">
    <property type="match status" value="1"/>
</dbReference>
<dbReference type="SUPFAM" id="SSF51905">
    <property type="entry name" value="FAD/NAD(P)-binding domain"/>
    <property type="match status" value="1"/>
</dbReference>
<dbReference type="PRINTS" id="PR00419">
    <property type="entry name" value="ADXRDTASE"/>
</dbReference>
<protein>
    <submittedName>
        <fullName evidence="2">Renalase</fullName>
        <ecNumber evidence="2">1.6.3.5</ecNumber>
    </submittedName>
</protein>
<dbReference type="RefSeq" id="WP_354446670.1">
    <property type="nucleotide sequence ID" value="NZ_JBEPSH010000008.1"/>
</dbReference>
<dbReference type="EC" id="1.6.3.5" evidence="2"/>
<dbReference type="EMBL" id="JBEPSH010000008">
    <property type="protein sequence ID" value="MET4578976.1"/>
    <property type="molecule type" value="Genomic_DNA"/>
</dbReference>
<sequence>MTTRSPSEPRRIAIVGAGIAGLACARTLAQAGQQVTVFEASDAPGGRVTTYESPFGGFDAGAQYFTVRDDRFAKALEVTIPGLARRWSANAVRVLDAGGRVVEASPPGRDAHWVTTPTMTELPRRWALPLQNTGQLHLNTRVTQLQRDVLDSAAWQLHTESSDGGQRVFGGFDTVLFASPPSNSRALLSRVKQAGHLVKGLEAVEVAPCWTLMIAFPNAAQPGLQTLGPQWNAARSTHHRVAWLARESSKPGREPIERWTVQASPAWSREHENDDEPRATAKLLKAFAEVTGIRAAPAWSKALLWHEAKTTQPLGQSFMWDPALGLGLAGDWCLGARMEDAFVSGLELALQTLKP</sequence>
<gene>
    <name evidence="2" type="ORF">ABIE13_004099</name>
</gene>
<dbReference type="Pfam" id="PF13450">
    <property type="entry name" value="NAD_binding_8"/>
    <property type="match status" value="1"/>
</dbReference>
<dbReference type="PANTHER" id="PTHR16128:SF5">
    <property type="entry name" value="FAD_NAD(P)-BINDING OXIDOREDUCTASE FAMILY PROTEIN"/>
    <property type="match status" value="1"/>
</dbReference>
<feature type="domain" description="Amine oxidase" evidence="1">
    <location>
        <begin position="118"/>
        <end position="348"/>
    </location>
</feature>
<reference evidence="2 3" key="1">
    <citation type="submission" date="2024-06" db="EMBL/GenBank/DDBJ databases">
        <title>Sorghum-associated microbial communities from plants grown in Nebraska, USA.</title>
        <authorList>
            <person name="Schachtman D."/>
        </authorList>
    </citation>
    <scope>NUCLEOTIDE SEQUENCE [LARGE SCALE GENOMIC DNA]</scope>
    <source>
        <strain evidence="2 3">2709</strain>
    </source>
</reference>
<dbReference type="PROSITE" id="PS51257">
    <property type="entry name" value="PROKAR_LIPOPROTEIN"/>
    <property type="match status" value="1"/>
</dbReference>
<evidence type="ECO:0000313" key="3">
    <source>
        <dbReference type="Proteomes" id="UP001549320"/>
    </source>
</evidence>
<keyword evidence="3" id="KW-1185">Reference proteome</keyword>
<organism evidence="2 3">
    <name type="scientific">Ottowia thiooxydans</name>
    <dbReference type="NCBI Taxonomy" id="219182"/>
    <lineage>
        <taxon>Bacteria</taxon>
        <taxon>Pseudomonadati</taxon>
        <taxon>Pseudomonadota</taxon>
        <taxon>Betaproteobacteria</taxon>
        <taxon>Burkholderiales</taxon>
        <taxon>Comamonadaceae</taxon>
        <taxon>Ottowia</taxon>
    </lineage>
</organism>
<dbReference type="Proteomes" id="UP001549320">
    <property type="component" value="Unassembled WGS sequence"/>
</dbReference>
<dbReference type="InterPro" id="IPR036188">
    <property type="entry name" value="FAD/NAD-bd_sf"/>
</dbReference>
<dbReference type="GO" id="GO:0016491">
    <property type="term" value="F:oxidoreductase activity"/>
    <property type="evidence" value="ECO:0007669"/>
    <property type="project" value="UniProtKB-KW"/>
</dbReference>
<dbReference type="PANTHER" id="PTHR16128">
    <property type="entry name" value="FAD/NAD(P)-BINDING OXIDOREDUCTASE FAMILY PROTEIN"/>
    <property type="match status" value="1"/>
</dbReference>
<dbReference type="InterPro" id="IPR002937">
    <property type="entry name" value="Amino_oxidase"/>
</dbReference>
<comment type="caution">
    <text evidence="2">The sequence shown here is derived from an EMBL/GenBank/DDBJ whole genome shotgun (WGS) entry which is preliminary data.</text>
</comment>
<dbReference type="Pfam" id="PF01593">
    <property type="entry name" value="Amino_oxidase"/>
    <property type="match status" value="1"/>
</dbReference>
<name>A0ABV2QD56_9BURK</name>